<proteinExistence type="predicted"/>
<evidence type="ECO:0000256" key="2">
    <source>
        <dbReference type="SAM" id="Phobius"/>
    </source>
</evidence>
<sequence>MRRQLVRLHRWFGVATALFLFVAGLTGAIIAWDHELDAALNPSFFKARTEGPALSGLELARRVEAADPRLQVTYLPLAAEPGHTLQMMVLPRTDPVTREPYKLDFNQIAVDPATGKIQGQRQWGAFSLARIDLIPFIYKLHYTLHLPFTGGIDVGVWLMGIVGIIWLFDSAIALCLSFPNLNAWRKSFAFRFGRGGYALTFDLHRSGGVWIWGLLMIVAVTSVSMNLASPVVRPIVSMFSTLTPDPINNPEILRAPKPGDSLLTRERVLQLAQEAGKTQHLQAPPGGIYYAEFLHAYGVGFYETGNDHGDMGLGNPWMYWDAATGKLLGQQIPGRGTAGDVFMQVQFPLHSGRILGLGGRILISAVGIAVAVLSATGLLIWLKKLNARRRSSQNAQRMHKAPVTRDAGRAPARPEPNVAPE</sequence>
<feature type="transmembrane region" description="Helical" evidence="2">
    <location>
        <begin position="12"/>
        <end position="32"/>
    </location>
</feature>
<dbReference type="RefSeq" id="WP_392392659.1">
    <property type="nucleotide sequence ID" value="NZ_JAURTK010000001.1"/>
</dbReference>
<accession>A0AB73I758</accession>
<dbReference type="InterPro" id="IPR005625">
    <property type="entry name" value="PepSY-ass_TM"/>
</dbReference>
<organism evidence="3 4">
    <name type="scientific">Paraburkholderia caledonica</name>
    <dbReference type="NCBI Taxonomy" id="134536"/>
    <lineage>
        <taxon>Bacteria</taxon>
        <taxon>Pseudomonadati</taxon>
        <taxon>Pseudomonadota</taxon>
        <taxon>Betaproteobacteria</taxon>
        <taxon>Burkholderiales</taxon>
        <taxon>Burkholderiaceae</taxon>
        <taxon>Paraburkholderia</taxon>
    </lineage>
</organism>
<reference evidence="3" key="1">
    <citation type="submission" date="2023-07" db="EMBL/GenBank/DDBJ databases">
        <title>Sorghum-associated microbial communities from plants grown in Nebraska, USA.</title>
        <authorList>
            <person name="Schachtman D."/>
        </authorList>
    </citation>
    <scope>NUCLEOTIDE SEQUENCE</scope>
    <source>
        <strain evidence="3">DS1061</strain>
    </source>
</reference>
<dbReference type="Pfam" id="PF03929">
    <property type="entry name" value="PepSY_TM"/>
    <property type="match status" value="1"/>
</dbReference>
<keyword evidence="2" id="KW-1133">Transmembrane helix</keyword>
<evidence type="ECO:0000313" key="3">
    <source>
        <dbReference type="EMBL" id="MDP9645267.1"/>
    </source>
</evidence>
<feature type="region of interest" description="Disordered" evidence="1">
    <location>
        <begin position="391"/>
        <end position="421"/>
    </location>
</feature>
<gene>
    <name evidence="3" type="ORF">J2793_000689</name>
</gene>
<feature type="transmembrane region" description="Helical" evidence="2">
    <location>
        <begin position="154"/>
        <end position="178"/>
    </location>
</feature>
<protein>
    <submittedName>
        <fullName evidence="3">Iron-regulated membrane protein</fullName>
    </submittedName>
</protein>
<dbReference type="PANTHER" id="PTHR34219:SF5">
    <property type="entry name" value="BLR4505 PROTEIN"/>
    <property type="match status" value="1"/>
</dbReference>
<evidence type="ECO:0000256" key="1">
    <source>
        <dbReference type="SAM" id="MobiDB-lite"/>
    </source>
</evidence>
<dbReference type="Proteomes" id="UP001229486">
    <property type="component" value="Unassembled WGS sequence"/>
</dbReference>
<feature type="transmembrane region" description="Helical" evidence="2">
    <location>
        <begin position="209"/>
        <end position="228"/>
    </location>
</feature>
<dbReference type="EMBL" id="JAURTK010000001">
    <property type="protein sequence ID" value="MDP9645267.1"/>
    <property type="molecule type" value="Genomic_DNA"/>
</dbReference>
<feature type="compositionally biased region" description="Basic residues" evidence="1">
    <location>
        <begin position="391"/>
        <end position="402"/>
    </location>
</feature>
<keyword evidence="2" id="KW-0812">Transmembrane</keyword>
<dbReference type="AlphaFoldDB" id="A0AB73I758"/>
<dbReference type="PANTHER" id="PTHR34219">
    <property type="entry name" value="IRON-REGULATED INNER MEMBRANE PROTEIN-RELATED"/>
    <property type="match status" value="1"/>
</dbReference>
<comment type="caution">
    <text evidence="3">The sequence shown here is derived from an EMBL/GenBank/DDBJ whole genome shotgun (WGS) entry which is preliminary data.</text>
</comment>
<name>A0AB73I758_9BURK</name>
<feature type="transmembrane region" description="Helical" evidence="2">
    <location>
        <begin position="361"/>
        <end position="382"/>
    </location>
</feature>
<evidence type="ECO:0000313" key="4">
    <source>
        <dbReference type="Proteomes" id="UP001229486"/>
    </source>
</evidence>
<keyword evidence="2" id="KW-0472">Membrane</keyword>